<dbReference type="Proteomes" id="UP000824116">
    <property type="component" value="Unassembled WGS sequence"/>
</dbReference>
<reference evidence="6" key="2">
    <citation type="submission" date="2021-04" db="EMBL/GenBank/DDBJ databases">
        <authorList>
            <person name="Gilroy R."/>
        </authorList>
    </citation>
    <scope>NUCLEOTIDE SEQUENCE</scope>
    <source>
        <strain evidence="6">CHK196-3914</strain>
    </source>
</reference>
<reference evidence="6" key="1">
    <citation type="journal article" date="2021" name="PeerJ">
        <title>Extensive microbial diversity within the chicken gut microbiome revealed by metagenomics and culture.</title>
        <authorList>
            <person name="Gilroy R."/>
            <person name="Ravi A."/>
            <person name="Getino M."/>
            <person name="Pursley I."/>
            <person name="Horton D.L."/>
            <person name="Alikhan N.F."/>
            <person name="Baker D."/>
            <person name="Gharbi K."/>
            <person name="Hall N."/>
            <person name="Watson M."/>
            <person name="Adriaenssens E.M."/>
            <person name="Foster-Nyarko E."/>
            <person name="Jarju S."/>
            <person name="Secka A."/>
            <person name="Antonio M."/>
            <person name="Oren A."/>
            <person name="Chaudhuri R.R."/>
            <person name="La Ragione R."/>
            <person name="Hildebrand F."/>
            <person name="Pallen M.J."/>
        </authorList>
    </citation>
    <scope>NUCLEOTIDE SEQUENCE</scope>
    <source>
        <strain evidence="6">CHK196-3914</strain>
    </source>
</reference>
<gene>
    <name evidence="6" type="ORF">H9723_11330</name>
</gene>
<dbReference type="PANTHER" id="PTHR42711:SF5">
    <property type="entry name" value="ABC TRANSPORTER ATP-BINDING PROTEIN NATA"/>
    <property type="match status" value="1"/>
</dbReference>
<dbReference type="GO" id="GO:0005524">
    <property type="term" value="F:ATP binding"/>
    <property type="evidence" value="ECO:0007669"/>
    <property type="project" value="UniProtKB-KW"/>
</dbReference>
<sequence length="193" mass="21378">MEIRISGLQKSYGDHKVLDNFSAVLPVGKTACIMGPSGCGKTTLLRILMGLEKADGGRVEGIPDKKSAVFQEDRLCDNLSAKTNIRLVCPKRSVDEIEEGLRTLGLYECMDQPVREYSGGMRRRAAVLRALCADGDILFLDEPLKGLDDEMKEITAGYIRIRAEGKTVVCVTHDREDIDLLGADQVIQMNYRK</sequence>
<dbReference type="PROSITE" id="PS00211">
    <property type="entry name" value="ABC_TRANSPORTER_1"/>
    <property type="match status" value="1"/>
</dbReference>
<dbReference type="PROSITE" id="PS50893">
    <property type="entry name" value="ABC_TRANSPORTER_2"/>
    <property type="match status" value="1"/>
</dbReference>
<dbReference type="EMBL" id="DXAY01000264">
    <property type="protein sequence ID" value="HIZ75812.1"/>
    <property type="molecule type" value="Genomic_DNA"/>
</dbReference>
<evidence type="ECO:0000256" key="4">
    <source>
        <dbReference type="ARBA" id="ARBA00022840"/>
    </source>
</evidence>
<dbReference type="InterPro" id="IPR003439">
    <property type="entry name" value="ABC_transporter-like_ATP-bd"/>
</dbReference>
<keyword evidence="2" id="KW-0813">Transport</keyword>
<comment type="similarity">
    <text evidence="1">Belongs to the ABC transporter superfamily.</text>
</comment>
<dbReference type="SMART" id="SM00382">
    <property type="entry name" value="AAA"/>
    <property type="match status" value="1"/>
</dbReference>
<evidence type="ECO:0000313" key="7">
    <source>
        <dbReference type="Proteomes" id="UP000824116"/>
    </source>
</evidence>
<evidence type="ECO:0000256" key="3">
    <source>
        <dbReference type="ARBA" id="ARBA00022741"/>
    </source>
</evidence>
<dbReference type="InterPro" id="IPR027417">
    <property type="entry name" value="P-loop_NTPase"/>
</dbReference>
<dbReference type="InterPro" id="IPR003593">
    <property type="entry name" value="AAA+_ATPase"/>
</dbReference>
<proteinExistence type="inferred from homology"/>
<dbReference type="GO" id="GO:0016887">
    <property type="term" value="F:ATP hydrolysis activity"/>
    <property type="evidence" value="ECO:0007669"/>
    <property type="project" value="InterPro"/>
</dbReference>
<comment type="caution">
    <text evidence="6">The sequence shown here is derived from an EMBL/GenBank/DDBJ whole genome shotgun (WGS) entry which is preliminary data.</text>
</comment>
<dbReference type="Pfam" id="PF00005">
    <property type="entry name" value="ABC_tran"/>
    <property type="match status" value="1"/>
</dbReference>
<evidence type="ECO:0000259" key="5">
    <source>
        <dbReference type="PROSITE" id="PS50893"/>
    </source>
</evidence>
<evidence type="ECO:0000256" key="1">
    <source>
        <dbReference type="ARBA" id="ARBA00005417"/>
    </source>
</evidence>
<keyword evidence="4 6" id="KW-0067">ATP-binding</keyword>
<dbReference type="AlphaFoldDB" id="A0A9D2GBB4"/>
<organism evidence="6 7">
    <name type="scientific">Candidatus Mediterraneibacter stercoravium</name>
    <dbReference type="NCBI Taxonomy" id="2838685"/>
    <lineage>
        <taxon>Bacteria</taxon>
        <taxon>Bacillati</taxon>
        <taxon>Bacillota</taxon>
        <taxon>Clostridia</taxon>
        <taxon>Lachnospirales</taxon>
        <taxon>Lachnospiraceae</taxon>
        <taxon>Mediterraneibacter</taxon>
    </lineage>
</organism>
<name>A0A9D2GBB4_9FIRM</name>
<protein>
    <submittedName>
        <fullName evidence="6">ABC transporter ATP-binding protein</fullName>
    </submittedName>
</protein>
<dbReference type="SUPFAM" id="SSF52540">
    <property type="entry name" value="P-loop containing nucleoside triphosphate hydrolases"/>
    <property type="match status" value="1"/>
</dbReference>
<evidence type="ECO:0000313" key="6">
    <source>
        <dbReference type="EMBL" id="HIZ75812.1"/>
    </source>
</evidence>
<feature type="domain" description="ABC transporter" evidence="5">
    <location>
        <begin position="3"/>
        <end position="190"/>
    </location>
</feature>
<dbReference type="InterPro" id="IPR050763">
    <property type="entry name" value="ABC_transporter_ATP-binding"/>
</dbReference>
<dbReference type="InterPro" id="IPR017871">
    <property type="entry name" value="ABC_transporter-like_CS"/>
</dbReference>
<dbReference type="PANTHER" id="PTHR42711">
    <property type="entry name" value="ABC TRANSPORTER ATP-BINDING PROTEIN"/>
    <property type="match status" value="1"/>
</dbReference>
<dbReference type="Gene3D" id="3.40.50.300">
    <property type="entry name" value="P-loop containing nucleotide triphosphate hydrolases"/>
    <property type="match status" value="1"/>
</dbReference>
<accession>A0A9D2GBB4</accession>
<keyword evidence="3" id="KW-0547">Nucleotide-binding</keyword>
<evidence type="ECO:0000256" key="2">
    <source>
        <dbReference type="ARBA" id="ARBA00022448"/>
    </source>
</evidence>